<dbReference type="EMBL" id="BMYU01000012">
    <property type="protein sequence ID" value="GGX53193.1"/>
    <property type="molecule type" value="Genomic_DNA"/>
</dbReference>
<dbReference type="Proteomes" id="UP000653343">
    <property type="component" value="Unassembled WGS sequence"/>
</dbReference>
<evidence type="ECO:0000313" key="1">
    <source>
        <dbReference type="EMBL" id="GGX53193.1"/>
    </source>
</evidence>
<keyword evidence="2" id="KW-1185">Reference proteome</keyword>
<comment type="caution">
    <text evidence="1">The sequence shown here is derived from an EMBL/GenBank/DDBJ whole genome shotgun (WGS) entry which is preliminary data.</text>
</comment>
<protein>
    <submittedName>
        <fullName evidence="1">Uncharacterized protein</fullName>
    </submittedName>
</protein>
<reference evidence="2" key="1">
    <citation type="journal article" date="2019" name="Int. J. Syst. Evol. Microbiol.">
        <title>The Global Catalogue of Microorganisms (GCM) 10K type strain sequencing project: providing services to taxonomists for standard genome sequencing and annotation.</title>
        <authorList>
            <consortium name="The Broad Institute Genomics Platform"/>
            <consortium name="The Broad Institute Genome Sequencing Center for Infectious Disease"/>
            <person name="Wu L."/>
            <person name="Ma J."/>
        </authorList>
    </citation>
    <scope>NUCLEOTIDE SEQUENCE [LARGE SCALE GENOMIC DNA]</scope>
    <source>
        <strain evidence="2">KCTC 23917</strain>
    </source>
</reference>
<sequence>MKVCILPSADEMRQAHRELSVKKTLADALNDPALKIVIRNRAQQIARRRERFDPAARKARNDE</sequence>
<accession>A0ABQ2Y2Q6</accession>
<organism evidence="1 2">
    <name type="scientific">Undibacterium squillarum</name>
    <dbReference type="NCBI Taxonomy" id="1131567"/>
    <lineage>
        <taxon>Bacteria</taxon>
        <taxon>Pseudomonadati</taxon>
        <taxon>Pseudomonadota</taxon>
        <taxon>Betaproteobacteria</taxon>
        <taxon>Burkholderiales</taxon>
        <taxon>Oxalobacteraceae</taxon>
        <taxon>Undibacterium</taxon>
    </lineage>
</organism>
<proteinExistence type="predicted"/>
<gene>
    <name evidence="1" type="ORF">GCM10010946_34730</name>
</gene>
<evidence type="ECO:0000313" key="2">
    <source>
        <dbReference type="Proteomes" id="UP000653343"/>
    </source>
</evidence>
<name>A0ABQ2Y2Q6_9BURK</name>